<evidence type="ECO:0000313" key="1">
    <source>
        <dbReference type="EMBL" id="SJZ61166.1"/>
    </source>
</evidence>
<gene>
    <name evidence="1" type="ORF">SAMN02745205_01366</name>
</gene>
<name>A0A1T4M2Q9_PORCN</name>
<reference evidence="1 2" key="1">
    <citation type="submission" date="2017-02" db="EMBL/GenBank/DDBJ databases">
        <authorList>
            <person name="Peterson S.W."/>
        </authorList>
    </citation>
    <scope>NUCLEOTIDE SEQUENCE [LARGE SCALE GENOMIC DNA]</scope>
    <source>
        <strain evidence="1 2">ATCC 700135</strain>
    </source>
</reference>
<protein>
    <submittedName>
        <fullName evidence="1">Uncharacterized protein</fullName>
    </submittedName>
</protein>
<dbReference type="EMBL" id="FUWL01000010">
    <property type="protein sequence ID" value="SJZ61166.1"/>
    <property type="molecule type" value="Genomic_DNA"/>
</dbReference>
<accession>A0A1T4M2Q9</accession>
<evidence type="ECO:0000313" key="2">
    <source>
        <dbReference type="Proteomes" id="UP000189956"/>
    </source>
</evidence>
<dbReference type="Proteomes" id="UP000189956">
    <property type="component" value="Unassembled WGS sequence"/>
</dbReference>
<dbReference type="AlphaFoldDB" id="A0A1T4M2Q9"/>
<proteinExistence type="predicted"/>
<organism evidence="1 2">
    <name type="scientific">Porphyromonas cangingivalis</name>
    <dbReference type="NCBI Taxonomy" id="36874"/>
    <lineage>
        <taxon>Bacteria</taxon>
        <taxon>Pseudomonadati</taxon>
        <taxon>Bacteroidota</taxon>
        <taxon>Bacteroidia</taxon>
        <taxon>Bacteroidales</taxon>
        <taxon>Porphyromonadaceae</taxon>
        <taxon>Porphyromonas</taxon>
    </lineage>
</organism>
<sequence>MMKVVKDEFCLRKMQIYKLLAPLSNNISNRYHQSTVSNKKSSNKQSFKTQENIKDVSKINRTIIISKLNI</sequence>